<evidence type="ECO:0000313" key="3">
    <source>
        <dbReference type="Proteomes" id="UP001174909"/>
    </source>
</evidence>
<keyword evidence="3" id="KW-1185">Reference proteome</keyword>
<reference evidence="2" key="1">
    <citation type="submission" date="2023-03" db="EMBL/GenBank/DDBJ databases">
        <authorList>
            <person name="Steffen K."/>
            <person name="Cardenas P."/>
        </authorList>
    </citation>
    <scope>NUCLEOTIDE SEQUENCE</scope>
</reference>
<dbReference type="Proteomes" id="UP001174909">
    <property type="component" value="Unassembled WGS sequence"/>
</dbReference>
<dbReference type="EMBL" id="CASHTH010003541">
    <property type="protein sequence ID" value="CAI8046211.1"/>
    <property type="molecule type" value="Genomic_DNA"/>
</dbReference>
<protein>
    <submittedName>
        <fullName evidence="2">Uncharacterized protein</fullName>
    </submittedName>
</protein>
<comment type="caution">
    <text evidence="2">The sequence shown here is derived from an EMBL/GenBank/DDBJ whole genome shotgun (WGS) entry which is preliminary data.</text>
</comment>
<accession>A0AA35XBB8</accession>
<proteinExistence type="predicted"/>
<feature type="region of interest" description="Disordered" evidence="1">
    <location>
        <begin position="68"/>
        <end position="101"/>
    </location>
</feature>
<dbReference type="AlphaFoldDB" id="A0AA35XBB8"/>
<organism evidence="2 3">
    <name type="scientific">Geodia barretti</name>
    <name type="common">Barrett's horny sponge</name>
    <dbReference type="NCBI Taxonomy" id="519541"/>
    <lineage>
        <taxon>Eukaryota</taxon>
        <taxon>Metazoa</taxon>
        <taxon>Porifera</taxon>
        <taxon>Demospongiae</taxon>
        <taxon>Heteroscleromorpha</taxon>
        <taxon>Tetractinellida</taxon>
        <taxon>Astrophorina</taxon>
        <taxon>Geodiidae</taxon>
        <taxon>Geodia</taxon>
    </lineage>
</organism>
<gene>
    <name evidence="2" type="ORF">GBAR_LOCUS25541</name>
</gene>
<name>A0AA35XBB8_GEOBA</name>
<sequence>MVPEGDDVIPLECSDEAEEQDTVRGLFGHASILPTLPHKDAGKCVCPPLGFEAKEGELVVGSLIEKSSPSPVAVQAQPEDPTSLQSEIQPQEIGRSSEPVTRHQEREINMATPLECQDNNQGVLVIGGACRGWECPVVPPPDDRHRELLPDAIYPNILDLCVVVRILSWFT</sequence>
<feature type="compositionally biased region" description="Polar residues" evidence="1">
    <location>
        <begin position="80"/>
        <end position="89"/>
    </location>
</feature>
<evidence type="ECO:0000256" key="1">
    <source>
        <dbReference type="SAM" id="MobiDB-lite"/>
    </source>
</evidence>
<evidence type="ECO:0000313" key="2">
    <source>
        <dbReference type="EMBL" id="CAI8046211.1"/>
    </source>
</evidence>